<evidence type="ECO:0000256" key="1">
    <source>
        <dbReference type="SAM" id="MobiDB-lite"/>
    </source>
</evidence>
<feature type="compositionally biased region" description="Low complexity" evidence="1">
    <location>
        <begin position="217"/>
        <end position="239"/>
    </location>
</feature>
<feature type="region of interest" description="Disordered" evidence="1">
    <location>
        <begin position="1"/>
        <end position="44"/>
    </location>
</feature>
<sequence>MNSSKDAKVSAKAQKKQQKSIKKQQQQQQQQQNKTKDQDEQTLSKNQRNSLQANNKSQKNGNPVVVVVNHNNNNVVTENNNNNNNNTNTNNNVSQKLREYHEQQQLLKQQLAANKSLIPGYENGPPKFERSGSFSLRGKLSKLINSITSSKENLSKAEEDAGGELPYKFSRSRSMILPRRTNRRSLIEPQLEQLSEEADASSPASPRKNSVENVDITPLRPTEATTTAAATSTPVDSTAGNKPRKTSTPVLLASDPNFDPIANFKRRRSNTFMSSFKSTLAGLTGGGEKKKEKLNDKWRASLQSLQAIDNMVSYENMSFIDYDKFNGYEKQLERKLSQISLMDPALNSASTMADTTTNTHISDNSSFVMPSPVGTPANVSAPSPFVTPQTVVRRRKTSQTSLHGSARKLAERRSASRNSFTLDSDYEHNLDQMRNVYRDSLDSRKLELLNEKSRNSYSMDSDLFDILDLAGQDERKRGGGAHQRAAYRRNFSQTSGRDVVDAVTANSGASLQVFIYTKNFPLAVLQFSNFERKSKCSFPFIC</sequence>
<keyword evidence="2" id="KW-1185">Reference proteome</keyword>
<proteinExistence type="predicted"/>
<feature type="region of interest" description="Disordered" evidence="1">
    <location>
        <begin position="397"/>
        <end position="417"/>
    </location>
</feature>
<feature type="compositionally biased region" description="Basic residues" evidence="1">
    <location>
        <begin position="13"/>
        <end position="22"/>
    </location>
</feature>
<protein>
    <submittedName>
        <fullName evidence="3">Uncharacterized protein</fullName>
    </submittedName>
</protein>
<organism evidence="2 3">
    <name type="scientific">Musca domestica</name>
    <name type="common">House fly</name>
    <dbReference type="NCBI Taxonomy" id="7370"/>
    <lineage>
        <taxon>Eukaryota</taxon>
        <taxon>Metazoa</taxon>
        <taxon>Ecdysozoa</taxon>
        <taxon>Arthropoda</taxon>
        <taxon>Hexapoda</taxon>
        <taxon>Insecta</taxon>
        <taxon>Pterygota</taxon>
        <taxon>Neoptera</taxon>
        <taxon>Endopterygota</taxon>
        <taxon>Diptera</taxon>
        <taxon>Brachycera</taxon>
        <taxon>Muscomorpha</taxon>
        <taxon>Muscoidea</taxon>
        <taxon>Muscidae</taxon>
        <taxon>Musca</taxon>
    </lineage>
</organism>
<feature type="compositionally biased region" description="Low complexity" evidence="1">
    <location>
        <begin position="23"/>
        <end position="33"/>
    </location>
</feature>
<evidence type="ECO:0000313" key="3">
    <source>
        <dbReference type="RefSeq" id="XP_058985036.1"/>
    </source>
</evidence>
<dbReference type="Proteomes" id="UP001652621">
    <property type="component" value="Unplaced"/>
</dbReference>
<evidence type="ECO:0000313" key="2">
    <source>
        <dbReference type="Proteomes" id="UP001652621"/>
    </source>
</evidence>
<dbReference type="RefSeq" id="XP_058985036.1">
    <property type="nucleotide sequence ID" value="XM_059129053.1"/>
</dbReference>
<gene>
    <name evidence="3" type="primary">LOC101889178</name>
</gene>
<reference evidence="3" key="1">
    <citation type="submission" date="2025-08" db="UniProtKB">
        <authorList>
            <consortium name="RefSeq"/>
        </authorList>
    </citation>
    <scope>IDENTIFICATION</scope>
    <source>
        <strain evidence="3">Aabys</strain>
        <tissue evidence="3">Whole body</tissue>
    </source>
</reference>
<dbReference type="GeneID" id="101889178"/>
<feature type="region of interest" description="Disordered" evidence="1">
    <location>
        <begin position="193"/>
        <end position="253"/>
    </location>
</feature>
<name>A0ABM3VGY1_MUSDO</name>
<accession>A0ABM3VGY1</accession>